<gene>
    <name evidence="8" type="primary">LOC111130991</name>
</gene>
<evidence type="ECO:0000256" key="5">
    <source>
        <dbReference type="ARBA" id="ARBA00023136"/>
    </source>
</evidence>
<keyword evidence="4" id="KW-1133">Transmembrane helix</keyword>
<reference evidence="7" key="1">
    <citation type="submission" date="2024-06" db="UniProtKB">
        <authorList>
            <consortium name="RefSeq"/>
        </authorList>
    </citation>
    <scope>NUCLEOTIDE SEQUENCE [LARGE SCALE GENOMIC DNA]</scope>
</reference>
<organism evidence="7 8">
    <name type="scientific">Crassostrea virginica</name>
    <name type="common">Eastern oyster</name>
    <dbReference type="NCBI Taxonomy" id="6565"/>
    <lineage>
        <taxon>Eukaryota</taxon>
        <taxon>Metazoa</taxon>
        <taxon>Spiralia</taxon>
        <taxon>Lophotrochozoa</taxon>
        <taxon>Mollusca</taxon>
        <taxon>Bivalvia</taxon>
        <taxon>Autobranchia</taxon>
        <taxon>Pteriomorphia</taxon>
        <taxon>Ostreida</taxon>
        <taxon>Ostreoidea</taxon>
        <taxon>Ostreidae</taxon>
        <taxon>Crassostrea</taxon>
    </lineage>
</organism>
<dbReference type="PANTHER" id="PTHR46730">
    <property type="entry name" value="POLYCYSTIN-1"/>
    <property type="match status" value="1"/>
</dbReference>
<evidence type="ECO:0000256" key="4">
    <source>
        <dbReference type="ARBA" id="ARBA00022989"/>
    </source>
</evidence>
<keyword evidence="5" id="KW-0472">Membrane</keyword>
<comment type="subcellular location">
    <subcellularLocation>
        <location evidence="1">Membrane</location>
    </subcellularLocation>
</comment>
<feature type="domain" description="PKD/REJ-like" evidence="6">
    <location>
        <begin position="14"/>
        <end position="314"/>
    </location>
</feature>
<evidence type="ECO:0000256" key="1">
    <source>
        <dbReference type="ARBA" id="ARBA00004370"/>
    </source>
</evidence>
<dbReference type="OrthoDB" id="6022660at2759"/>
<dbReference type="GeneID" id="111130991"/>
<dbReference type="GO" id="GO:0005261">
    <property type="term" value="F:monoatomic cation channel activity"/>
    <property type="evidence" value="ECO:0007669"/>
    <property type="project" value="TreeGrafter"/>
</dbReference>
<dbReference type="RefSeq" id="XP_022334014.1">
    <property type="nucleotide sequence ID" value="XM_022478306.1"/>
</dbReference>
<dbReference type="Pfam" id="PF02010">
    <property type="entry name" value="REJ"/>
    <property type="match status" value="1"/>
</dbReference>
<dbReference type="AlphaFoldDB" id="A0A8B8E2S2"/>
<name>A0A8B8E2S2_CRAVI</name>
<sequence length="515" mass="58107">MTFNALAESRMVRSNENLTFTWYCARVMSIQLTGHEIMLNKETLSSCSTREISSGIVQIESPDESSTYDYALTVTVHEGSAEESFTQIASFRGNGITRLAINCSLNCKDKAAISAKLALMASCESLQSEKDIKYVWKVWKNVNESFQLMERSTEVNDNNKQGFVLPSFYFTPGKNYLVTLFVTADNKIEYNGEVYREIRTNVPPTGGNCSITTRSDSTCTLLSVHCSNWTDPDDEVQAFVYLYETITRRKLSSGPNDMVSFVYEGSESTIVDVPIQAGDPEFGYLVTVQIRIYDIYGDYGSFQENITNDKTTTEEEINNSAESIFIDKSEGGPVFLKYQQRVVDLLEAVESVVTNGCENSEDRFKIADIQQILSALFAVTQYQPYLSFKAVNKTIPILSTLISCLEDARRPYNPTTASNGKLSNVAHVFHVVLDNVLNKMLPKQLQNLDEELSVEDIKTSIVTRITRYQQDLLGKRHGNITLDHGLINRQASFLFQIQSYERTKQLQQRELVSDL</sequence>
<keyword evidence="2" id="KW-0812">Transmembrane</keyword>
<dbReference type="PANTHER" id="PTHR46730:SF1">
    <property type="entry name" value="PLAT DOMAIN-CONTAINING PROTEIN"/>
    <property type="match status" value="1"/>
</dbReference>
<evidence type="ECO:0000313" key="7">
    <source>
        <dbReference type="Proteomes" id="UP000694844"/>
    </source>
</evidence>
<evidence type="ECO:0000256" key="2">
    <source>
        <dbReference type="ARBA" id="ARBA00022692"/>
    </source>
</evidence>
<accession>A0A8B8E2S2</accession>
<proteinExistence type="predicted"/>
<dbReference type="InterPro" id="IPR002859">
    <property type="entry name" value="PKD/REJ-like"/>
</dbReference>
<evidence type="ECO:0000256" key="3">
    <source>
        <dbReference type="ARBA" id="ARBA00022737"/>
    </source>
</evidence>
<reference evidence="8" key="2">
    <citation type="submission" date="2025-08" db="UniProtKB">
        <authorList>
            <consortium name="RefSeq"/>
        </authorList>
    </citation>
    <scope>IDENTIFICATION</scope>
    <source>
        <tissue evidence="8">Whole sample</tissue>
    </source>
</reference>
<evidence type="ECO:0000313" key="8">
    <source>
        <dbReference type="RefSeq" id="XP_022334014.1"/>
    </source>
</evidence>
<dbReference type="Proteomes" id="UP000694844">
    <property type="component" value="Chromosome 1"/>
</dbReference>
<dbReference type="KEGG" id="cvn:111130991"/>
<keyword evidence="7" id="KW-1185">Reference proteome</keyword>
<protein>
    <submittedName>
        <fullName evidence="8">Uncharacterized protein LOC111130991</fullName>
    </submittedName>
</protein>
<evidence type="ECO:0000259" key="6">
    <source>
        <dbReference type="Pfam" id="PF02010"/>
    </source>
</evidence>
<dbReference type="GO" id="GO:0006816">
    <property type="term" value="P:calcium ion transport"/>
    <property type="evidence" value="ECO:0007669"/>
    <property type="project" value="TreeGrafter"/>
</dbReference>
<dbReference type="GO" id="GO:0005886">
    <property type="term" value="C:plasma membrane"/>
    <property type="evidence" value="ECO:0007669"/>
    <property type="project" value="TreeGrafter"/>
</dbReference>
<keyword evidence="3" id="KW-0677">Repeat</keyword>